<dbReference type="RefSeq" id="WP_167182685.1">
    <property type="nucleotide sequence ID" value="NZ_JAAONZ010000003.1"/>
</dbReference>
<organism evidence="3 4">
    <name type="scientific">Pseudomaricurvus hydrocarbonicus</name>
    <dbReference type="NCBI Taxonomy" id="1470433"/>
    <lineage>
        <taxon>Bacteria</taxon>
        <taxon>Pseudomonadati</taxon>
        <taxon>Pseudomonadota</taxon>
        <taxon>Gammaproteobacteria</taxon>
        <taxon>Cellvibrionales</taxon>
        <taxon>Cellvibrionaceae</taxon>
        <taxon>Pseudomaricurvus</taxon>
    </lineage>
</organism>
<protein>
    <submittedName>
        <fullName evidence="3">PEP-CTERM sorting domain-containing protein</fullName>
    </submittedName>
</protein>
<dbReference type="AlphaFoldDB" id="A0A9E5MJC8"/>
<evidence type="ECO:0000313" key="4">
    <source>
        <dbReference type="Proteomes" id="UP000787472"/>
    </source>
</evidence>
<evidence type="ECO:0000313" key="3">
    <source>
        <dbReference type="EMBL" id="NHO64914.1"/>
    </source>
</evidence>
<gene>
    <name evidence="3" type="ORF">G8770_05090</name>
</gene>
<evidence type="ECO:0000259" key="2">
    <source>
        <dbReference type="Pfam" id="PF07589"/>
    </source>
</evidence>
<proteinExistence type="predicted"/>
<dbReference type="Pfam" id="PF07589">
    <property type="entry name" value="PEP-CTERM"/>
    <property type="match status" value="1"/>
</dbReference>
<dbReference type="Proteomes" id="UP000787472">
    <property type="component" value="Unassembled WGS sequence"/>
</dbReference>
<feature type="chain" id="PRO_5039623904" evidence="1">
    <location>
        <begin position="32"/>
        <end position="367"/>
    </location>
</feature>
<reference evidence="3" key="1">
    <citation type="submission" date="2020-03" db="EMBL/GenBank/DDBJ databases">
        <authorList>
            <person name="Guo F."/>
        </authorList>
    </citation>
    <scope>NUCLEOTIDE SEQUENCE</scope>
    <source>
        <strain evidence="3">JCM 30134</strain>
    </source>
</reference>
<dbReference type="NCBIfam" id="TIGR02595">
    <property type="entry name" value="PEP_CTERM"/>
    <property type="match status" value="1"/>
</dbReference>
<dbReference type="InterPro" id="IPR013424">
    <property type="entry name" value="Ice-binding_C"/>
</dbReference>
<accession>A0A9E5MJC8</accession>
<keyword evidence="1" id="KW-0732">Signal</keyword>
<feature type="domain" description="Ice-binding protein C-terminal" evidence="2">
    <location>
        <begin position="338"/>
        <end position="361"/>
    </location>
</feature>
<evidence type="ECO:0000256" key="1">
    <source>
        <dbReference type="SAM" id="SignalP"/>
    </source>
</evidence>
<dbReference type="EMBL" id="JAAONZ010000003">
    <property type="protein sequence ID" value="NHO64914.1"/>
    <property type="molecule type" value="Genomic_DNA"/>
</dbReference>
<comment type="caution">
    <text evidence="3">The sequence shown here is derived from an EMBL/GenBank/DDBJ whole genome shotgun (WGS) entry which is preliminary data.</text>
</comment>
<name>A0A9E5MJC8_9GAMM</name>
<feature type="signal peptide" evidence="1">
    <location>
        <begin position="1"/>
        <end position="31"/>
    </location>
</feature>
<sequence>MIKTIKNHWRKALKTSVGTASALALSSMAWAAPEFFLPGAGDDIGGLTVQTCTATDAGGAPRDALCVDGTNPDGDAGIVIAFAYEGYYSYSMKFLKAIQDAGYLDANVWGDYDQSTGTGGLDVLLYTRSAGQNNQDVGPTGDQNYDFEDPVVNPNVEAVEGYWGQNDADNDGTKDDLVPENGSEVTLQAVQDYLHAFDPDNETPVFFFDQNQTGTEPSLELSFVVRIIDPTTGTILAEFPLDALNNGTWDQTERALAFGEATFTGETLGEITVDHNLGSGKVDFAAVNADIILQELIDAYGADAWFVTGLDMAGLNDGGEELFLSGRVALIPPPPPGVPEPISLLTFATGLLAMAFLGRRRKGVIKA</sequence>
<keyword evidence="4" id="KW-1185">Reference proteome</keyword>